<dbReference type="PROSITE" id="PS00211">
    <property type="entry name" value="ABC_TRANSPORTER_1"/>
    <property type="match status" value="1"/>
</dbReference>
<dbReference type="Gene3D" id="3.40.50.300">
    <property type="entry name" value="P-loop containing nucleotide triphosphate hydrolases"/>
    <property type="match status" value="1"/>
</dbReference>
<dbReference type="Proteomes" id="UP000294830">
    <property type="component" value="Unassembled WGS sequence"/>
</dbReference>
<dbReference type="EMBL" id="SLWB01000001">
    <property type="protein sequence ID" value="TCN72965.1"/>
    <property type="molecule type" value="Genomic_DNA"/>
</dbReference>
<proteinExistence type="inferred from homology"/>
<reference evidence="6 7" key="1">
    <citation type="submission" date="2019-03" db="EMBL/GenBank/DDBJ databases">
        <title>Genomic Encyclopedia of Archaeal and Bacterial Type Strains, Phase II (KMG-II): from individual species to whole genera.</title>
        <authorList>
            <person name="Goeker M."/>
        </authorList>
    </citation>
    <scope>NUCLEOTIDE SEQUENCE [LARGE SCALE GENOMIC DNA]</scope>
    <source>
        <strain evidence="6 7">RL-C</strain>
    </source>
</reference>
<evidence type="ECO:0000313" key="6">
    <source>
        <dbReference type="EMBL" id="TCN72965.1"/>
    </source>
</evidence>
<keyword evidence="4 6" id="KW-0067">ATP-binding</keyword>
<evidence type="ECO:0000256" key="3">
    <source>
        <dbReference type="ARBA" id="ARBA00022741"/>
    </source>
</evidence>
<dbReference type="SUPFAM" id="SSF52540">
    <property type="entry name" value="P-loop containing nucleoside triphosphate hydrolases"/>
    <property type="match status" value="1"/>
</dbReference>
<accession>A0A4R2F0X0</accession>
<dbReference type="PANTHER" id="PTHR43335:SF8">
    <property type="entry name" value="ABC TRANSPORTER, ATP-BINDING PROTEIN"/>
    <property type="match status" value="1"/>
</dbReference>
<gene>
    <name evidence="6" type="ORF">CLV25_101183</name>
</gene>
<comment type="caution">
    <text evidence="6">The sequence shown here is derived from an EMBL/GenBank/DDBJ whole genome shotgun (WGS) entry which is preliminary data.</text>
</comment>
<evidence type="ECO:0000259" key="5">
    <source>
        <dbReference type="PROSITE" id="PS50893"/>
    </source>
</evidence>
<dbReference type="InterPro" id="IPR017871">
    <property type="entry name" value="ABC_transporter-like_CS"/>
</dbReference>
<name>A0A4R2F0X0_9BACT</name>
<sequence>MQPIVELNNVSFAYPNGVKVLNRFSLRIPQGSIYGFLGPNGSGKSTTIRVVMGLLKAQEGIVTVFGDSHSTKRIAILSRIGSLIDTPTFYEHLTAYRNLEIVRLSHDLPQQTIAEALQLVGLSATAKLKVSEFSLGMKQRLALAMALLPKPELLVLDEPSNGLDPNGIIEIRELLIRINQQLGTTIFVSSHLLSEVEKLCTHLSIINQGQAVFEGPIEQLTERIATQKRVWFTVGSTEGLSSVLDRPLEIRQNGSIKVGFEYTTDREIARCNHQLVTQGVEVFGIHKEHQTLEEMYVKLLEDNK</sequence>
<dbReference type="InterPro" id="IPR003439">
    <property type="entry name" value="ABC_transporter-like_ATP-bd"/>
</dbReference>
<evidence type="ECO:0000256" key="1">
    <source>
        <dbReference type="ARBA" id="ARBA00005417"/>
    </source>
</evidence>
<keyword evidence="2" id="KW-0813">Transport</keyword>
<dbReference type="RefSeq" id="WP_131837750.1">
    <property type="nucleotide sequence ID" value="NZ_SLWB01000001.1"/>
</dbReference>
<evidence type="ECO:0000256" key="4">
    <source>
        <dbReference type="ARBA" id="ARBA00022840"/>
    </source>
</evidence>
<evidence type="ECO:0000256" key="2">
    <source>
        <dbReference type="ARBA" id="ARBA00022448"/>
    </source>
</evidence>
<keyword evidence="3" id="KW-0547">Nucleotide-binding</keyword>
<dbReference type="GO" id="GO:0005524">
    <property type="term" value="F:ATP binding"/>
    <property type="evidence" value="ECO:0007669"/>
    <property type="project" value="UniProtKB-KW"/>
</dbReference>
<dbReference type="Pfam" id="PF00005">
    <property type="entry name" value="ABC_tran"/>
    <property type="match status" value="1"/>
</dbReference>
<feature type="domain" description="ABC transporter" evidence="5">
    <location>
        <begin position="5"/>
        <end position="233"/>
    </location>
</feature>
<dbReference type="PROSITE" id="PS50893">
    <property type="entry name" value="ABC_TRANSPORTER_2"/>
    <property type="match status" value="1"/>
</dbReference>
<dbReference type="SMART" id="SM00382">
    <property type="entry name" value="AAA"/>
    <property type="match status" value="1"/>
</dbReference>
<dbReference type="InterPro" id="IPR027417">
    <property type="entry name" value="P-loop_NTPase"/>
</dbReference>
<dbReference type="InterPro" id="IPR003593">
    <property type="entry name" value="AAA+_ATPase"/>
</dbReference>
<dbReference type="OrthoDB" id="9801987at2"/>
<keyword evidence="7" id="KW-1185">Reference proteome</keyword>
<dbReference type="GO" id="GO:0016887">
    <property type="term" value="F:ATP hydrolysis activity"/>
    <property type="evidence" value="ECO:0007669"/>
    <property type="project" value="InterPro"/>
</dbReference>
<comment type="similarity">
    <text evidence="1">Belongs to the ABC transporter superfamily.</text>
</comment>
<dbReference type="AlphaFoldDB" id="A0A4R2F0X0"/>
<protein>
    <submittedName>
        <fullName evidence="6">ABC-2 type transport system ATP-binding protein</fullName>
    </submittedName>
</protein>
<organism evidence="6 7">
    <name type="scientific">Acetobacteroides hydrogenigenes</name>
    <dbReference type="NCBI Taxonomy" id="979970"/>
    <lineage>
        <taxon>Bacteria</taxon>
        <taxon>Pseudomonadati</taxon>
        <taxon>Bacteroidota</taxon>
        <taxon>Bacteroidia</taxon>
        <taxon>Bacteroidales</taxon>
        <taxon>Rikenellaceae</taxon>
        <taxon>Acetobacteroides</taxon>
    </lineage>
</organism>
<dbReference type="PANTHER" id="PTHR43335">
    <property type="entry name" value="ABC TRANSPORTER, ATP-BINDING PROTEIN"/>
    <property type="match status" value="1"/>
</dbReference>
<evidence type="ECO:0000313" key="7">
    <source>
        <dbReference type="Proteomes" id="UP000294830"/>
    </source>
</evidence>